<feature type="domain" description="ABC transporter" evidence="4">
    <location>
        <begin position="23"/>
        <end position="253"/>
    </location>
</feature>
<dbReference type="SMART" id="SM00382">
    <property type="entry name" value="AAA"/>
    <property type="match status" value="1"/>
</dbReference>
<keyword evidence="3" id="KW-0067">ATP-binding</keyword>
<dbReference type="PANTHER" id="PTHR42788">
    <property type="entry name" value="TAURINE IMPORT ATP-BINDING PROTEIN-RELATED"/>
    <property type="match status" value="1"/>
</dbReference>
<dbReference type="GO" id="GO:0005524">
    <property type="term" value="F:ATP binding"/>
    <property type="evidence" value="ECO:0007669"/>
    <property type="project" value="UniProtKB-KW"/>
</dbReference>
<dbReference type="InterPro" id="IPR003439">
    <property type="entry name" value="ABC_transporter-like_ATP-bd"/>
</dbReference>
<keyword evidence="2" id="KW-0547">Nucleotide-binding</keyword>
<evidence type="ECO:0000256" key="2">
    <source>
        <dbReference type="ARBA" id="ARBA00022741"/>
    </source>
</evidence>
<name>A0A381MZV8_9ZZZZ</name>
<proteinExistence type="predicted"/>
<dbReference type="GO" id="GO:0016887">
    <property type="term" value="F:ATP hydrolysis activity"/>
    <property type="evidence" value="ECO:0007669"/>
    <property type="project" value="InterPro"/>
</dbReference>
<keyword evidence="1" id="KW-0813">Transport</keyword>
<accession>A0A381MZV8</accession>
<evidence type="ECO:0000256" key="3">
    <source>
        <dbReference type="ARBA" id="ARBA00022840"/>
    </source>
</evidence>
<dbReference type="InterPro" id="IPR050166">
    <property type="entry name" value="ABC_transporter_ATP-bind"/>
</dbReference>
<dbReference type="SUPFAM" id="SSF52540">
    <property type="entry name" value="P-loop containing nucleoside triphosphate hydrolases"/>
    <property type="match status" value="1"/>
</dbReference>
<reference evidence="5" key="1">
    <citation type="submission" date="2018-05" db="EMBL/GenBank/DDBJ databases">
        <authorList>
            <person name="Lanie J.A."/>
            <person name="Ng W.-L."/>
            <person name="Kazmierczak K.M."/>
            <person name="Andrzejewski T.M."/>
            <person name="Davidsen T.M."/>
            <person name="Wayne K.J."/>
            <person name="Tettelin H."/>
            <person name="Glass J.I."/>
            <person name="Rusch D."/>
            <person name="Podicherti R."/>
            <person name="Tsui H.-C.T."/>
            <person name="Winkler M.E."/>
        </authorList>
    </citation>
    <scope>NUCLEOTIDE SEQUENCE</scope>
</reference>
<sequence length="271" mass="29072">MSSCSQKLVLDNGVTSLDDGALLTVSGVGFDYQSIPVLDNVDLSVNRGEFVALVGPSGCGKSTLLNLISGLLPPSTGSISANGIVDSPGRLGNVSYMQQRDLLLPWRTISENCQLGLELRNISADTSKALVQELAKSFGLSDVLEYMPSQLSGGMRQRAALMRTVLPDNHVLLLDEPFGALDAITRNVLQKWLLSVLTRTDKAVLLVTHDVEEAILLADRVLIMASDPGRIVAEVDVRLAGSNIESSFTSPAFVELRKNILALLERRGVSS</sequence>
<dbReference type="EMBL" id="UINC01000039">
    <property type="protein sequence ID" value="SUZ47866.1"/>
    <property type="molecule type" value="Genomic_DNA"/>
</dbReference>
<dbReference type="CDD" id="cd03293">
    <property type="entry name" value="ABC_NrtD_SsuB_transporters"/>
    <property type="match status" value="1"/>
</dbReference>
<dbReference type="PANTHER" id="PTHR42788:SF2">
    <property type="entry name" value="ABC TRANSPORTER ATP-BINDING PROTEIN"/>
    <property type="match status" value="1"/>
</dbReference>
<evidence type="ECO:0000313" key="5">
    <source>
        <dbReference type="EMBL" id="SUZ47866.1"/>
    </source>
</evidence>
<dbReference type="InterPro" id="IPR003593">
    <property type="entry name" value="AAA+_ATPase"/>
</dbReference>
<dbReference type="InterPro" id="IPR027417">
    <property type="entry name" value="P-loop_NTPase"/>
</dbReference>
<dbReference type="Pfam" id="PF00005">
    <property type="entry name" value="ABC_tran"/>
    <property type="match status" value="1"/>
</dbReference>
<dbReference type="AlphaFoldDB" id="A0A381MZV8"/>
<evidence type="ECO:0000259" key="4">
    <source>
        <dbReference type="PROSITE" id="PS50893"/>
    </source>
</evidence>
<organism evidence="5">
    <name type="scientific">marine metagenome</name>
    <dbReference type="NCBI Taxonomy" id="408172"/>
    <lineage>
        <taxon>unclassified sequences</taxon>
        <taxon>metagenomes</taxon>
        <taxon>ecological metagenomes</taxon>
    </lineage>
</organism>
<evidence type="ECO:0000256" key="1">
    <source>
        <dbReference type="ARBA" id="ARBA00022448"/>
    </source>
</evidence>
<protein>
    <recommendedName>
        <fullName evidence="4">ABC transporter domain-containing protein</fullName>
    </recommendedName>
</protein>
<dbReference type="Gene3D" id="3.40.50.300">
    <property type="entry name" value="P-loop containing nucleotide triphosphate hydrolases"/>
    <property type="match status" value="1"/>
</dbReference>
<dbReference type="PROSITE" id="PS50893">
    <property type="entry name" value="ABC_TRANSPORTER_2"/>
    <property type="match status" value="1"/>
</dbReference>
<gene>
    <name evidence="5" type="ORF">METZ01_LOCUS720</name>
</gene>